<dbReference type="GO" id="GO:0016614">
    <property type="term" value="F:oxidoreductase activity, acting on CH-OH group of donors"/>
    <property type="evidence" value="ECO:0007669"/>
    <property type="project" value="InterPro"/>
</dbReference>
<feature type="domain" description="Glucose-methanol-choline oxidoreductase N-terminal" evidence="4">
    <location>
        <begin position="89"/>
        <end position="112"/>
    </location>
</feature>
<evidence type="ECO:0000256" key="2">
    <source>
        <dbReference type="PIRSR" id="PIRSR000137-2"/>
    </source>
</evidence>
<dbReference type="Proteomes" id="UP000016935">
    <property type="component" value="Unassembled WGS sequence"/>
</dbReference>
<dbReference type="InterPro" id="IPR000172">
    <property type="entry name" value="GMC_OxRdtase_N"/>
</dbReference>
<dbReference type="PANTHER" id="PTHR11552:SF210">
    <property type="entry name" value="GLUCOSE-METHANOL-CHOLINE OXIDOREDUCTASE N-TERMINAL DOMAIN-CONTAINING PROTEIN-RELATED"/>
    <property type="match status" value="1"/>
</dbReference>
<dbReference type="Pfam" id="PF05199">
    <property type="entry name" value="GMC_oxred_C"/>
    <property type="match status" value="1"/>
</dbReference>
<dbReference type="GO" id="GO:0050660">
    <property type="term" value="F:flavin adenine dinucleotide binding"/>
    <property type="evidence" value="ECO:0007669"/>
    <property type="project" value="InterPro"/>
</dbReference>
<dbReference type="SUPFAM" id="SSF54373">
    <property type="entry name" value="FAD-linked reductases, C-terminal domain"/>
    <property type="match status" value="1"/>
</dbReference>
<protein>
    <recommendedName>
        <fullName evidence="4">Glucose-methanol-choline oxidoreductase N-terminal domain-containing protein</fullName>
    </recommendedName>
</protein>
<name>R0JW07_EXST2</name>
<dbReference type="PROSITE" id="PS00623">
    <property type="entry name" value="GMC_OXRED_1"/>
    <property type="match status" value="1"/>
</dbReference>
<dbReference type="InterPro" id="IPR007867">
    <property type="entry name" value="GMC_OxRtase_C"/>
</dbReference>
<evidence type="ECO:0000313" key="6">
    <source>
        <dbReference type="Proteomes" id="UP000016935"/>
    </source>
</evidence>
<accession>R0JW07</accession>
<feature type="binding site" evidence="2">
    <location>
        <position position="91"/>
    </location>
    <ligand>
        <name>FAD</name>
        <dbReference type="ChEBI" id="CHEBI:57692"/>
    </ligand>
</feature>
<dbReference type="STRING" id="671987.R0JW07"/>
<dbReference type="HOGENOM" id="CLU_002865_6_2_1"/>
<dbReference type="InterPro" id="IPR036188">
    <property type="entry name" value="FAD/NAD-bd_sf"/>
</dbReference>
<dbReference type="GeneID" id="19404930"/>
<dbReference type="Gene3D" id="3.50.50.60">
    <property type="entry name" value="FAD/NAD(P)-binding domain"/>
    <property type="match status" value="1"/>
</dbReference>
<gene>
    <name evidence="5" type="ORF">SETTUDRAFT_44521</name>
</gene>
<comment type="similarity">
    <text evidence="1 3">Belongs to the GMC oxidoreductase family.</text>
</comment>
<feature type="binding site" evidence="2">
    <location>
        <position position="242"/>
    </location>
    <ligand>
        <name>FAD</name>
        <dbReference type="ChEBI" id="CHEBI:57692"/>
    </ligand>
</feature>
<dbReference type="PIRSF" id="PIRSF000137">
    <property type="entry name" value="Alcohol_oxidase"/>
    <property type="match status" value="1"/>
</dbReference>
<evidence type="ECO:0000259" key="4">
    <source>
        <dbReference type="PROSITE" id="PS00623"/>
    </source>
</evidence>
<dbReference type="OrthoDB" id="269227at2759"/>
<keyword evidence="6" id="KW-1185">Reference proteome</keyword>
<dbReference type="Gene3D" id="3.30.560.10">
    <property type="entry name" value="Glucose Oxidase, domain 3"/>
    <property type="match status" value="1"/>
</dbReference>
<organism evidence="5 6">
    <name type="scientific">Exserohilum turcicum (strain 28A)</name>
    <name type="common">Northern leaf blight fungus</name>
    <name type="synonym">Setosphaeria turcica</name>
    <dbReference type="NCBI Taxonomy" id="671987"/>
    <lineage>
        <taxon>Eukaryota</taxon>
        <taxon>Fungi</taxon>
        <taxon>Dikarya</taxon>
        <taxon>Ascomycota</taxon>
        <taxon>Pezizomycotina</taxon>
        <taxon>Dothideomycetes</taxon>
        <taxon>Pleosporomycetidae</taxon>
        <taxon>Pleosporales</taxon>
        <taxon>Pleosporineae</taxon>
        <taxon>Pleosporaceae</taxon>
        <taxon>Exserohilum</taxon>
    </lineage>
</organism>
<proteinExistence type="inferred from homology"/>
<evidence type="ECO:0000256" key="1">
    <source>
        <dbReference type="ARBA" id="ARBA00010790"/>
    </source>
</evidence>
<dbReference type="Pfam" id="PF00732">
    <property type="entry name" value="GMC_oxred_N"/>
    <property type="match status" value="1"/>
</dbReference>
<comment type="cofactor">
    <cofactor evidence="2">
        <name>FAD</name>
        <dbReference type="ChEBI" id="CHEBI:57692"/>
    </cofactor>
</comment>
<dbReference type="EMBL" id="KB908866">
    <property type="protein sequence ID" value="EOA81664.1"/>
    <property type="molecule type" value="Genomic_DNA"/>
</dbReference>
<keyword evidence="3" id="KW-0285">Flavoprotein</keyword>
<dbReference type="InterPro" id="IPR012132">
    <property type="entry name" value="GMC_OxRdtase"/>
</dbReference>
<reference evidence="5 6" key="2">
    <citation type="journal article" date="2013" name="PLoS Genet.">
        <title>Comparative genome structure, secondary metabolite, and effector coding capacity across Cochliobolus pathogens.</title>
        <authorList>
            <person name="Condon B.J."/>
            <person name="Leng Y."/>
            <person name="Wu D."/>
            <person name="Bushley K.E."/>
            <person name="Ohm R.A."/>
            <person name="Otillar R."/>
            <person name="Martin J."/>
            <person name="Schackwitz W."/>
            <person name="Grimwood J."/>
            <person name="MohdZainudin N."/>
            <person name="Xue C."/>
            <person name="Wang R."/>
            <person name="Manning V.A."/>
            <person name="Dhillon B."/>
            <person name="Tu Z.J."/>
            <person name="Steffenson B.J."/>
            <person name="Salamov A."/>
            <person name="Sun H."/>
            <person name="Lowry S."/>
            <person name="LaButti K."/>
            <person name="Han J."/>
            <person name="Copeland A."/>
            <person name="Lindquist E."/>
            <person name="Barry K."/>
            <person name="Schmutz J."/>
            <person name="Baker S.E."/>
            <person name="Ciuffetti L.M."/>
            <person name="Grigoriev I.V."/>
            <person name="Zhong S."/>
            <person name="Turgeon B.G."/>
        </authorList>
    </citation>
    <scope>NUCLEOTIDE SEQUENCE [LARGE SCALE GENOMIC DNA]</scope>
    <source>
        <strain evidence="6">28A</strain>
    </source>
</reference>
<evidence type="ECO:0000256" key="3">
    <source>
        <dbReference type="RuleBase" id="RU003968"/>
    </source>
</evidence>
<evidence type="ECO:0000313" key="5">
    <source>
        <dbReference type="EMBL" id="EOA81664.1"/>
    </source>
</evidence>
<dbReference type="SUPFAM" id="SSF51905">
    <property type="entry name" value="FAD/NAD(P)-binding domain"/>
    <property type="match status" value="1"/>
</dbReference>
<keyword evidence="2 3" id="KW-0274">FAD</keyword>
<dbReference type="RefSeq" id="XP_008030733.1">
    <property type="nucleotide sequence ID" value="XM_008032542.1"/>
</dbReference>
<dbReference type="eggNOG" id="KOG1238">
    <property type="taxonomic scope" value="Eukaryota"/>
</dbReference>
<dbReference type="AlphaFoldDB" id="R0JW07"/>
<dbReference type="PANTHER" id="PTHR11552">
    <property type="entry name" value="GLUCOSE-METHANOL-CHOLINE GMC OXIDOREDUCTASE"/>
    <property type="match status" value="1"/>
</dbReference>
<sequence length="619" mass="66860">MSAEDFASKAYDYVICGGGTAGLTLAARLSEDQDVTVGVLEAGGNGLNDLVIDAPNMFTQTWGKPQYDWDYRTVPQKGTGNRVHAWIRGKVLGGSSAVNFNMFSMASKQDLDNWGELGNKGWSFEDLKPYYRKFETYHPASETLSQQIDDKYLDKSLRGTSGPIQVSFPVGEASWSQDMWPKTMLNAGYLPANDPRTGSAIGGFNQLNTIDPRHNRRSYAAREYYEPNASRPNLSILTNALVSKIELDKSTDGIKATGVEFRVNGTTHTVKANKEVLVCGGVVNSPQMLELSGIGSPAVLQKAGVDVVVELPGVGENLSDHSATAIVLGVKDDYPTAEVLAHNPDIAQQALEAYLQHKAGPFATSPTTTGFASLTKVSPELSDPAPHIDALISSFAEQNPGSDPAGRNALLARQLLDPKEAVCQLVFLPTGVNTYRPEHTPTMFPCEDAGMWCTLGVCSTRSLSRGSTHITSRDPSAYPAIDPAYLTHPLDVDMVARSVLYALSLTSVEPLAAIFKRDQHGDFVVPQKASGPIPKTLEEAKEWTRLNTITEYHPMGSCAMLPREKGGVVDAELRVHGVRGLRVVDASVFPLHVQGNIVSLVYAVAEKVADMIRGRKAGS</sequence>
<reference evidence="5 6" key="1">
    <citation type="journal article" date="2012" name="PLoS Pathog.">
        <title>Diverse lifestyles and strategies of plant pathogenesis encoded in the genomes of eighteen Dothideomycetes fungi.</title>
        <authorList>
            <person name="Ohm R.A."/>
            <person name="Feau N."/>
            <person name="Henrissat B."/>
            <person name="Schoch C.L."/>
            <person name="Horwitz B.A."/>
            <person name="Barry K.W."/>
            <person name="Condon B.J."/>
            <person name="Copeland A.C."/>
            <person name="Dhillon B."/>
            <person name="Glaser F."/>
            <person name="Hesse C.N."/>
            <person name="Kosti I."/>
            <person name="LaButti K."/>
            <person name="Lindquist E.A."/>
            <person name="Lucas S."/>
            <person name="Salamov A.A."/>
            <person name="Bradshaw R.E."/>
            <person name="Ciuffetti L."/>
            <person name="Hamelin R.C."/>
            <person name="Kema G.H.J."/>
            <person name="Lawrence C."/>
            <person name="Scott J.A."/>
            <person name="Spatafora J.W."/>
            <person name="Turgeon B.G."/>
            <person name="de Wit P.J.G.M."/>
            <person name="Zhong S."/>
            <person name="Goodwin S.B."/>
            <person name="Grigoriev I.V."/>
        </authorList>
    </citation>
    <scope>NUCLEOTIDE SEQUENCE [LARGE SCALE GENOMIC DNA]</scope>
    <source>
        <strain evidence="6">28A</strain>
    </source>
</reference>